<feature type="modified residue" description="4-aspartylphosphate" evidence="6">
    <location>
        <position position="51"/>
    </location>
</feature>
<sequence length="224" mass="25075">MQILLIEDDATLGAYIQKALRQQGHIVDHQVDGRAGLIRASSELYHAIILDRMLPNVDGLKILHTLRATGDQTPVLILSALGSIEDKVAGLRAGGDDYVTKPFAISELVARLEVLKRRGPAEKSVTELGVGDLVMDLAAHKVRKGGVPIELTSREFRVLEYLMRNKGRVVTRSMILEAVWDYNFDPHTNVIDQYIRRIRKKIDPDNGEKYIHTVRGAGYGLWNE</sequence>
<dbReference type="SMART" id="SM00448">
    <property type="entry name" value="REC"/>
    <property type="match status" value="1"/>
</dbReference>
<evidence type="ECO:0000256" key="7">
    <source>
        <dbReference type="PROSITE-ProRule" id="PRU01091"/>
    </source>
</evidence>
<dbReference type="GO" id="GO:0032993">
    <property type="term" value="C:protein-DNA complex"/>
    <property type="evidence" value="ECO:0007669"/>
    <property type="project" value="TreeGrafter"/>
</dbReference>
<name>A0A1Y5PXX3_9SPHN</name>
<evidence type="ECO:0000256" key="1">
    <source>
        <dbReference type="ARBA" id="ARBA00022553"/>
    </source>
</evidence>
<feature type="DNA-binding region" description="OmpR/PhoB-type" evidence="7">
    <location>
        <begin position="125"/>
        <end position="223"/>
    </location>
</feature>
<dbReference type="Gene3D" id="3.40.50.2300">
    <property type="match status" value="1"/>
</dbReference>
<dbReference type="GO" id="GO:0000156">
    <property type="term" value="F:phosphorelay response regulator activity"/>
    <property type="evidence" value="ECO:0007669"/>
    <property type="project" value="TreeGrafter"/>
</dbReference>
<keyword evidence="2" id="KW-0902">Two-component regulatory system</keyword>
<dbReference type="InterPro" id="IPR036388">
    <property type="entry name" value="WH-like_DNA-bd_sf"/>
</dbReference>
<dbReference type="Pfam" id="PF00072">
    <property type="entry name" value="Response_reg"/>
    <property type="match status" value="1"/>
</dbReference>
<evidence type="ECO:0000256" key="3">
    <source>
        <dbReference type="ARBA" id="ARBA00023015"/>
    </source>
</evidence>
<evidence type="ECO:0000256" key="2">
    <source>
        <dbReference type="ARBA" id="ARBA00023012"/>
    </source>
</evidence>
<dbReference type="FunFam" id="1.10.10.10:FF:000005">
    <property type="entry name" value="Two-component system response regulator"/>
    <property type="match status" value="1"/>
</dbReference>
<organism evidence="10">
    <name type="scientific">uncultured Sphingopyxis sp</name>
    <dbReference type="NCBI Taxonomy" id="310581"/>
    <lineage>
        <taxon>Bacteria</taxon>
        <taxon>Pseudomonadati</taxon>
        <taxon>Pseudomonadota</taxon>
        <taxon>Alphaproteobacteria</taxon>
        <taxon>Sphingomonadales</taxon>
        <taxon>Sphingomonadaceae</taxon>
        <taxon>Sphingopyxis</taxon>
        <taxon>environmental samples</taxon>
    </lineage>
</organism>
<keyword evidence="1 6" id="KW-0597">Phosphoprotein</keyword>
<dbReference type="InterPro" id="IPR001789">
    <property type="entry name" value="Sig_transdc_resp-reg_receiver"/>
</dbReference>
<dbReference type="CDD" id="cd19935">
    <property type="entry name" value="REC_OmpR_CusR-like"/>
    <property type="match status" value="1"/>
</dbReference>
<evidence type="ECO:0000259" key="9">
    <source>
        <dbReference type="PROSITE" id="PS51755"/>
    </source>
</evidence>
<keyword evidence="5" id="KW-0804">Transcription</keyword>
<protein>
    <submittedName>
        <fullName evidence="10">Transcriptional activator protein CopR</fullName>
    </submittedName>
</protein>
<dbReference type="Pfam" id="PF00486">
    <property type="entry name" value="Trans_reg_C"/>
    <property type="match status" value="1"/>
</dbReference>
<feature type="domain" description="Response regulatory" evidence="8">
    <location>
        <begin position="2"/>
        <end position="116"/>
    </location>
</feature>
<dbReference type="RefSeq" id="WP_295321759.1">
    <property type="nucleotide sequence ID" value="NZ_LT598653.1"/>
</dbReference>
<dbReference type="InterPro" id="IPR011006">
    <property type="entry name" value="CheY-like_superfamily"/>
</dbReference>
<evidence type="ECO:0000256" key="6">
    <source>
        <dbReference type="PROSITE-ProRule" id="PRU00169"/>
    </source>
</evidence>
<keyword evidence="4 7" id="KW-0238">DNA-binding</keyword>
<dbReference type="EMBL" id="LT598653">
    <property type="protein sequence ID" value="SBV34810.1"/>
    <property type="molecule type" value="Genomic_DNA"/>
</dbReference>
<reference evidence="10" key="1">
    <citation type="submission" date="2016-03" db="EMBL/GenBank/DDBJ databases">
        <authorList>
            <person name="Ploux O."/>
        </authorList>
    </citation>
    <scope>NUCLEOTIDE SEQUENCE</scope>
    <source>
        <strain evidence="10">UC10</strain>
    </source>
</reference>
<evidence type="ECO:0000256" key="5">
    <source>
        <dbReference type="ARBA" id="ARBA00023163"/>
    </source>
</evidence>
<dbReference type="GO" id="GO:0006355">
    <property type="term" value="P:regulation of DNA-templated transcription"/>
    <property type="evidence" value="ECO:0007669"/>
    <property type="project" value="InterPro"/>
</dbReference>
<evidence type="ECO:0000256" key="4">
    <source>
        <dbReference type="ARBA" id="ARBA00023125"/>
    </source>
</evidence>
<dbReference type="Gene3D" id="1.10.10.10">
    <property type="entry name" value="Winged helix-like DNA-binding domain superfamily/Winged helix DNA-binding domain"/>
    <property type="match status" value="1"/>
</dbReference>
<dbReference type="CDD" id="cd00383">
    <property type="entry name" value="trans_reg_C"/>
    <property type="match status" value="1"/>
</dbReference>
<dbReference type="PANTHER" id="PTHR48111:SF76">
    <property type="entry name" value="TWO-COMPONENT RESPONSE REGULATOR"/>
    <property type="match status" value="1"/>
</dbReference>
<dbReference type="InterPro" id="IPR039420">
    <property type="entry name" value="WalR-like"/>
</dbReference>
<dbReference type="SUPFAM" id="SSF52172">
    <property type="entry name" value="CheY-like"/>
    <property type="match status" value="1"/>
</dbReference>
<dbReference type="AlphaFoldDB" id="A0A1Y5PXX3"/>
<gene>
    <name evidence="10" type="primary">copR</name>
    <name evidence="10" type="ORF">SPPYR_3695</name>
</gene>
<dbReference type="SMART" id="SM00862">
    <property type="entry name" value="Trans_reg_C"/>
    <property type="match status" value="1"/>
</dbReference>
<dbReference type="PANTHER" id="PTHR48111">
    <property type="entry name" value="REGULATOR OF RPOS"/>
    <property type="match status" value="1"/>
</dbReference>
<dbReference type="InterPro" id="IPR001867">
    <property type="entry name" value="OmpR/PhoB-type_DNA-bd"/>
</dbReference>
<keyword evidence="3" id="KW-0805">Transcription regulation</keyword>
<dbReference type="InterPro" id="IPR016032">
    <property type="entry name" value="Sig_transdc_resp-reg_C-effctor"/>
</dbReference>
<dbReference type="GO" id="GO:0000976">
    <property type="term" value="F:transcription cis-regulatory region binding"/>
    <property type="evidence" value="ECO:0007669"/>
    <property type="project" value="TreeGrafter"/>
</dbReference>
<dbReference type="PROSITE" id="PS51755">
    <property type="entry name" value="OMPR_PHOB"/>
    <property type="match status" value="1"/>
</dbReference>
<evidence type="ECO:0000259" key="8">
    <source>
        <dbReference type="PROSITE" id="PS50110"/>
    </source>
</evidence>
<proteinExistence type="predicted"/>
<dbReference type="GO" id="GO:0005829">
    <property type="term" value="C:cytosol"/>
    <property type="evidence" value="ECO:0007669"/>
    <property type="project" value="TreeGrafter"/>
</dbReference>
<feature type="domain" description="OmpR/PhoB-type" evidence="9">
    <location>
        <begin position="125"/>
        <end position="223"/>
    </location>
</feature>
<dbReference type="PROSITE" id="PS50110">
    <property type="entry name" value="RESPONSE_REGULATORY"/>
    <property type="match status" value="1"/>
</dbReference>
<dbReference type="SUPFAM" id="SSF46894">
    <property type="entry name" value="C-terminal effector domain of the bipartite response regulators"/>
    <property type="match status" value="1"/>
</dbReference>
<accession>A0A1Y5PXX3</accession>
<dbReference type="Gene3D" id="6.10.250.690">
    <property type="match status" value="1"/>
</dbReference>
<evidence type="ECO:0000313" key="10">
    <source>
        <dbReference type="EMBL" id="SBV34810.1"/>
    </source>
</evidence>
<dbReference type="KEGG" id="sphu:SPPYR_3695"/>